<comment type="caution">
    <text evidence="6">The sequence shown here is derived from an EMBL/GenBank/DDBJ whole genome shotgun (WGS) entry which is preliminary data.</text>
</comment>
<evidence type="ECO:0000256" key="1">
    <source>
        <dbReference type="ARBA" id="ARBA00009673"/>
    </source>
</evidence>
<dbReference type="NCBIfam" id="TIGR00256">
    <property type="entry name" value="D-aminoacyl-tRNA deacylase"/>
    <property type="match status" value="1"/>
</dbReference>
<name>A0AAD2D4Z1_EUPCR</name>
<keyword evidence="5" id="KW-0378">Hydrolase</keyword>
<dbReference type="Proteomes" id="UP001295684">
    <property type="component" value="Unassembled WGS sequence"/>
</dbReference>
<dbReference type="FunFam" id="3.50.80.10:FF:000001">
    <property type="entry name" value="D-aminoacyl-tRNA deacylase"/>
    <property type="match status" value="1"/>
</dbReference>
<reference evidence="6" key="1">
    <citation type="submission" date="2023-07" db="EMBL/GenBank/DDBJ databases">
        <authorList>
            <consortium name="AG Swart"/>
            <person name="Singh M."/>
            <person name="Singh A."/>
            <person name="Seah K."/>
            <person name="Emmerich C."/>
        </authorList>
    </citation>
    <scope>NUCLEOTIDE SEQUENCE</scope>
    <source>
        <strain evidence="6">DP1</strain>
    </source>
</reference>
<dbReference type="SUPFAM" id="SSF69500">
    <property type="entry name" value="DTD-like"/>
    <property type="match status" value="1"/>
</dbReference>
<evidence type="ECO:0000313" key="7">
    <source>
        <dbReference type="Proteomes" id="UP001295684"/>
    </source>
</evidence>
<comment type="subcellular location">
    <subcellularLocation>
        <location evidence="5">Cytoplasm</location>
    </subcellularLocation>
</comment>
<evidence type="ECO:0000256" key="5">
    <source>
        <dbReference type="RuleBase" id="RU003470"/>
    </source>
</evidence>
<dbReference type="EMBL" id="CAMPGE010023388">
    <property type="protein sequence ID" value="CAI2381334.1"/>
    <property type="molecule type" value="Genomic_DNA"/>
</dbReference>
<dbReference type="Gene3D" id="3.50.80.10">
    <property type="entry name" value="D-tyrosyl-tRNA(Tyr) deacylase"/>
    <property type="match status" value="1"/>
</dbReference>
<dbReference type="InterPro" id="IPR023509">
    <property type="entry name" value="DTD-like_sf"/>
</dbReference>
<dbReference type="EC" id="3.1.1.96" evidence="2 5"/>
<evidence type="ECO:0000313" key="6">
    <source>
        <dbReference type="EMBL" id="CAI2381334.1"/>
    </source>
</evidence>
<dbReference type="GO" id="GO:0051500">
    <property type="term" value="F:D-tyrosyl-tRNA(Tyr) deacylase activity"/>
    <property type="evidence" value="ECO:0007669"/>
    <property type="project" value="TreeGrafter"/>
</dbReference>
<dbReference type="PANTHER" id="PTHR10472">
    <property type="entry name" value="D-TYROSYL-TRNA TYR DEACYLASE"/>
    <property type="match status" value="1"/>
</dbReference>
<comment type="catalytic activity">
    <reaction evidence="3">
        <text>glycyl-tRNA(Ala) + H2O = tRNA(Ala) + glycine + H(+)</text>
        <dbReference type="Rhea" id="RHEA:53744"/>
        <dbReference type="Rhea" id="RHEA-COMP:9657"/>
        <dbReference type="Rhea" id="RHEA-COMP:13640"/>
        <dbReference type="ChEBI" id="CHEBI:15377"/>
        <dbReference type="ChEBI" id="CHEBI:15378"/>
        <dbReference type="ChEBI" id="CHEBI:57305"/>
        <dbReference type="ChEBI" id="CHEBI:78442"/>
        <dbReference type="ChEBI" id="CHEBI:78522"/>
        <dbReference type="EC" id="3.1.1.96"/>
    </reaction>
</comment>
<keyword evidence="7" id="KW-1185">Reference proteome</keyword>
<evidence type="ECO:0000256" key="4">
    <source>
        <dbReference type="ARBA" id="ARBA00048018"/>
    </source>
</evidence>
<dbReference type="AlphaFoldDB" id="A0AAD2D4Z1"/>
<keyword evidence="5" id="KW-0820">tRNA-binding</keyword>
<comment type="similarity">
    <text evidence="1 5">Belongs to the DTD family.</text>
</comment>
<evidence type="ECO:0000256" key="2">
    <source>
        <dbReference type="ARBA" id="ARBA00013056"/>
    </source>
</evidence>
<gene>
    <name evidence="6" type="ORF">ECRASSUSDP1_LOCUS22788</name>
</gene>
<evidence type="ECO:0000256" key="3">
    <source>
        <dbReference type="ARBA" id="ARBA00047676"/>
    </source>
</evidence>
<protein>
    <recommendedName>
        <fullName evidence="2 5">D-aminoacyl-tRNA deacylase</fullName>
        <ecNumber evidence="2 5">3.1.1.96</ecNumber>
    </recommendedName>
</protein>
<dbReference type="InterPro" id="IPR003732">
    <property type="entry name" value="Daa-tRNA_deacyls_DTD"/>
</dbReference>
<dbReference type="Pfam" id="PF02580">
    <property type="entry name" value="Tyr_Deacylase"/>
    <property type="match status" value="1"/>
</dbReference>
<dbReference type="GO" id="GO:0000049">
    <property type="term" value="F:tRNA binding"/>
    <property type="evidence" value="ECO:0007669"/>
    <property type="project" value="UniProtKB-KW"/>
</dbReference>
<sequence>MKIIIQRVHQAKVSVDNKVVSNIGNGLLVLLGITHDDTKADSVYLAQKLLNIRLWPDIQEVKGVTQRKPWMKSVMQMNYDLLIVSQFTLYHKMKGNRPGFHNARGHEEAKEMYHEFIQMVKDGYEQHKVQMGAFGKYMNVELQNDGPVTIAMDSVKDPKIVHKLEKEERRMLKMQQQKRKNN</sequence>
<keyword evidence="5" id="KW-0963">Cytoplasm</keyword>
<comment type="catalytic activity">
    <reaction evidence="4">
        <text>a D-aminoacyl-tRNA + H2O = a tRNA + a D-alpha-amino acid + H(+)</text>
        <dbReference type="Rhea" id="RHEA:13953"/>
        <dbReference type="Rhea" id="RHEA-COMP:10123"/>
        <dbReference type="Rhea" id="RHEA-COMP:10124"/>
        <dbReference type="ChEBI" id="CHEBI:15377"/>
        <dbReference type="ChEBI" id="CHEBI:15378"/>
        <dbReference type="ChEBI" id="CHEBI:59871"/>
        <dbReference type="ChEBI" id="CHEBI:78442"/>
        <dbReference type="ChEBI" id="CHEBI:79333"/>
        <dbReference type="EC" id="3.1.1.96"/>
    </reaction>
</comment>
<dbReference type="GO" id="GO:0005737">
    <property type="term" value="C:cytoplasm"/>
    <property type="evidence" value="ECO:0007669"/>
    <property type="project" value="UniProtKB-SubCell"/>
</dbReference>
<accession>A0AAD2D4Z1</accession>
<keyword evidence="5" id="KW-0694">RNA-binding</keyword>
<proteinExistence type="inferred from homology"/>
<organism evidence="6 7">
    <name type="scientific">Euplotes crassus</name>
    <dbReference type="NCBI Taxonomy" id="5936"/>
    <lineage>
        <taxon>Eukaryota</taxon>
        <taxon>Sar</taxon>
        <taxon>Alveolata</taxon>
        <taxon>Ciliophora</taxon>
        <taxon>Intramacronucleata</taxon>
        <taxon>Spirotrichea</taxon>
        <taxon>Hypotrichia</taxon>
        <taxon>Euplotida</taxon>
        <taxon>Euplotidae</taxon>
        <taxon>Moneuplotes</taxon>
    </lineage>
</organism>
<dbReference type="PANTHER" id="PTHR10472:SF5">
    <property type="entry name" value="D-AMINOACYL-TRNA DEACYLASE 1"/>
    <property type="match status" value="1"/>
</dbReference>